<gene>
    <name evidence="2" type="ORF">I553_7173</name>
</gene>
<evidence type="ECO:0000313" key="2">
    <source>
        <dbReference type="EMBL" id="EUA14053.1"/>
    </source>
</evidence>
<dbReference type="AlphaFoldDB" id="X7Z5I7"/>
<dbReference type="EMBL" id="JAOB01000081">
    <property type="protein sequence ID" value="EUA14053.1"/>
    <property type="molecule type" value="Genomic_DNA"/>
</dbReference>
<feature type="region of interest" description="Disordered" evidence="1">
    <location>
        <begin position="1"/>
        <end position="35"/>
    </location>
</feature>
<reference evidence="2" key="1">
    <citation type="submission" date="2014-01" db="EMBL/GenBank/DDBJ databases">
        <authorList>
            <person name="Brown-Elliot B."/>
            <person name="Wallace R."/>
            <person name="Lenaerts A."/>
            <person name="Ordway D."/>
            <person name="DeGroote M.A."/>
            <person name="Parker T."/>
            <person name="Sizemore C."/>
            <person name="Tallon L.J."/>
            <person name="Sadzewicz L.K."/>
            <person name="Sengamalay N."/>
            <person name="Fraser C.M."/>
            <person name="Hine E."/>
            <person name="Shefchek K.A."/>
            <person name="Das S.P."/>
            <person name="Tettelin H."/>
        </authorList>
    </citation>
    <scope>NUCLEOTIDE SEQUENCE [LARGE SCALE GENOMIC DNA]</scope>
    <source>
        <strain evidence="2">4042</strain>
    </source>
</reference>
<accession>X7Z5I7</accession>
<name>X7Z5I7_MYCXE</name>
<evidence type="ECO:0000256" key="1">
    <source>
        <dbReference type="SAM" id="MobiDB-lite"/>
    </source>
</evidence>
<protein>
    <submittedName>
        <fullName evidence="2">Uncharacterized protein</fullName>
    </submittedName>
</protein>
<dbReference type="PATRIC" id="fig|1299334.3.peg.8933"/>
<organism evidence="2">
    <name type="scientific">Mycobacterium xenopi 4042</name>
    <dbReference type="NCBI Taxonomy" id="1299334"/>
    <lineage>
        <taxon>Bacteria</taxon>
        <taxon>Bacillati</taxon>
        <taxon>Actinomycetota</taxon>
        <taxon>Actinomycetes</taxon>
        <taxon>Mycobacteriales</taxon>
        <taxon>Mycobacteriaceae</taxon>
        <taxon>Mycobacterium</taxon>
    </lineage>
</organism>
<proteinExistence type="predicted"/>
<sequence length="58" mass="6309">MITTEAAGDGCSEEPVATPASCHRRPARPTGNRLNRRDLTVDLCGDYRRSSWTAAKCS</sequence>
<comment type="caution">
    <text evidence="2">The sequence shown here is derived from an EMBL/GenBank/DDBJ whole genome shotgun (WGS) entry which is preliminary data.</text>
</comment>